<dbReference type="AlphaFoldDB" id="A0A0N5A9J1"/>
<organism evidence="8 9">
    <name type="scientific">Syphacia muris</name>
    <dbReference type="NCBI Taxonomy" id="451379"/>
    <lineage>
        <taxon>Eukaryota</taxon>
        <taxon>Metazoa</taxon>
        <taxon>Ecdysozoa</taxon>
        <taxon>Nematoda</taxon>
        <taxon>Chromadorea</taxon>
        <taxon>Rhabditida</taxon>
        <taxon>Spirurina</taxon>
        <taxon>Oxyuridomorpha</taxon>
        <taxon>Oxyuroidea</taxon>
        <taxon>Oxyuridae</taxon>
        <taxon>Syphacia</taxon>
    </lineage>
</organism>
<name>A0A0N5A9J1_9BILA</name>
<dbReference type="CDD" id="cd05833">
    <property type="entry name" value="Ribosomal_P2"/>
    <property type="match status" value="1"/>
</dbReference>
<sequence>MRYVSAYMLASMTTAKGHGHGHHEHVVTVHDIENILGSVGVDCDKAMAQTVVNRLSGKSLEELIQQGLGSLCSMCASGSAAAAAPAAAGPAGDAPAPAAPAKAAETKKEEKKEEESDDDMGFGLFD</sequence>
<evidence type="ECO:0000256" key="1">
    <source>
        <dbReference type="ARBA" id="ARBA00003362"/>
    </source>
</evidence>
<dbReference type="GO" id="GO:0022625">
    <property type="term" value="C:cytosolic large ribosomal subunit"/>
    <property type="evidence" value="ECO:0007669"/>
    <property type="project" value="InterPro"/>
</dbReference>
<dbReference type="HAMAP" id="MF_01478">
    <property type="entry name" value="Ribosomal_L12_arch"/>
    <property type="match status" value="1"/>
</dbReference>
<feature type="compositionally biased region" description="Low complexity" evidence="7">
    <location>
        <begin position="85"/>
        <end position="103"/>
    </location>
</feature>
<evidence type="ECO:0000256" key="3">
    <source>
        <dbReference type="ARBA" id="ARBA00022980"/>
    </source>
</evidence>
<evidence type="ECO:0000256" key="6">
    <source>
        <dbReference type="ARBA" id="ARBA00035443"/>
    </source>
</evidence>
<dbReference type="InterPro" id="IPR038716">
    <property type="entry name" value="P1/P2_N_sf"/>
</dbReference>
<dbReference type="Pfam" id="PF00428">
    <property type="entry name" value="Ribosomal_60s"/>
    <property type="match status" value="1"/>
</dbReference>
<proteinExistence type="inferred from homology"/>
<accession>A0A0N5A9J1</accession>
<comment type="similarity">
    <text evidence="2">Belongs to the eukaryotic ribosomal protein P1/P2 family.</text>
</comment>
<feature type="compositionally biased region" description="Basic and acidic residues" evidence="7">
    <location>
        <begin position="104"/>
        <end position="114"/>
    </location>
</feature>
<dbReference type="InterPro" id="IPR027534">
    <property type="entry name" value="Ribosomal_P1/P2"/>
</dbReference>
<evidence type="ECO:0000313" key="9">
    <source>
        <dbReference type="WBParaSite" id="SMUV_0000077201-mRNA-1"/>
    </source>
</evidence>
<keyword evidence="8" id="KW-1185">Reference proteome</keyword>
<dbReference type="FunFam" id="1.10.10.1410:FF:000002">
    <property type="entry name" value="60S acidic ribosomal protein P2"/>
    <property type="match status" value="1"/>
</dbReference>
<keyword evidence="4" id="KW-0687">Ribonucleoprotein</keyword>
<evidence type="ECO:0000256" key="2">
    <source>
        <dbReference type="ARBA" id="ARBA00005436"/>
    </source>
</evidence>
<feature type="region of interest" description="Disordered" evidence="7">
    <location>
        <begin position="85"/>
        <end position="126"/>
    </location>
</feature>
<dbReference type="GO" id="GO:0003735">
    <property type="term" value="F:structural constituent of ribosome"/>
    <property type="evidence" value="ECO:0007669"/>
    <property type="project" value="InterPro"/>
</dbReference>
<protein>
    <recommendedName>
        <fullName evidence="5">Large ribosomal subunit protein P2</fullName>
    </recommendedName>
    <alternativeName>
        <fullName evidence="6">60S acidic ribosomal protein P2</fullName>
    </alternativeName>
</protein>
<evidence type="ECO:0000256" key="5">
    <source>
        <dbReference type="ARBA" id="ARBA00035301"/>
    </source>
</evidence>
<evidence type="ECO:0000256" key="7">
    <source>
        <dbReference type="SAM" id="MobiDB-lite"/>
    </source>
</evidence>
<dbReference type="PANTHER" id="PTHR21141:SF5">
    <property type="entry name" value="LARGE RIBOSOMAL SUBUNIT PROTEIN P2"/>
    <property type="match status" value="1"/>
</dbReference>
<dbReference type="STRING" id="451379.A0A0N5A9J1"/>
<reference evidence="9" key="1">
    <citation type="submission" date="2017-02" db="UniProtKB">
        <authorList>
            <consortium name="WormBaseParasite"/>
        </authorList>
    </citation>
    <scope>IDENTIFICATION</scope>
</reference>
<evidence type="ECO:0000313" key="8">
    <source>
        <dbReference type="Proteomes" id="UP000046393"/>
    </source>
</evidence>
<comment type="function">
    <text evidence="1">Plays an important role in the elongation step of protein synthesis.</text>
</comment>
<dbReference type="Proteomes" id="UP000046393">
    <property type="component" value="Unplaced"/>
</dbReference>
<dbReference type="InterPro" id="IPR044076">
    <property type="entry name" value="Ribosomal_P2"/>
</dbReference>
<dbReference type="PANTHER" id="PTHR21141">
    <property type="entry name" value="60S ACIDIC RIBOSOMAL PROTEIN FAMILY MEMBER"/>
    <property type="match status" value="1"/>
</dbReference>
<dbReference type="Gene3D" id="1.10.10.1410">
    <property type="match status" value="1"/>
</dbReference>
<dbReference type="WBParaSite" id="SMUV_0000077201-mRNA-1">
    <property type="protein sequence ID" value="SMUV_0000077201-mRNA-1"/>
    <property type="gene ID" value="SMUV_0000077201"/>
</dbReference>
<evidence type="ECO:0000256" key="4">
    <source>
        <dbReference type="ARBA" id="ARBA00023274"/>
    </source>
</evidence>
<dbReference type="GO" id="GO:0002182">
    <property type="term" value="P:cytoplasmic translational elongation"/>
    <property type="evidence" value="ECO:0007669"/>
    <property type="project" value="InterPro"/>
</dbReference>
<keyword evidence="3" id="KW-0689">Ribosomal protein</keyword>